<dbReference type="EMBL" id="FNIZ01000023">
    <property type="protein sequence ID" value="SDP59458.1"/>
    <property type="molecule type" value="Genomic_DNA"/>
</dbReference>
<proteinExistence type="predicted"/>
<dbReference type="InterPro" id="IPR002509">
    <property type="entry name" value="NODB_dom"/>
</dbReference>
<evidence type="ECO:0000313" key="4">
    <source>
        <dbReference type="Proteomes" id="UP000198860"/>
    </source>
</evidence>
<name>A0A1H0U0H8_HALAD</name>
<keyword evidence="1" id="KW-0732">Signal</keyword>
<keyword evidence="4" id="KW-1185">Reference proteome</keyword>
<dbReference type="GO" id="GO:0005975">
    <property type="term" value="P:carbohydrate metabolic process"/>
    <property type="evidence" value="ECO:0007669"/>
    <property type="project" value="InterPro"/>
</dbReference>
<dbReference type="SUPFAM" id="SSF88713">
    <property type="entry name" value="Glycoside hydrolase/deacetylase"/>
    <property type="match status" value="1"/>
</dbReference>
<dbReference type="Pfam" id="PF01522">
    <property type="entry name" value="Polysacc_deac_1"/>
    <property type="match status" value="1"/>
</dbReference>
<dbReference type="OrthoDB" id="9812065at2"/>
<dbReference type="Gene3D" id="3.20.20.370">
    <property type="entry name" value="Glycoside hydrolase/deacetylase"/>
    <property type="match status" value="1"/>
</dbReference>
<dbReference type="AlphaFoldDB" id="A0A1H0U0H8"/>
<dbReference type="Proteomes" id="UP000198860">
    <property type="component" value="Unassembled WGS sequence"/>
</dbReference>
<feature type="signal peptide" evidence="1">
    <location>
        <begin position="1"/>
        <end position="25"/>
    </location>
</feature>
<reference evidence="4" key="1">
    <citation type="submission" date="2016-10" db="EMBL/GenBank/DDBJ databases">
        <authorList>
            <person name="Varghese N."/>
            <person name="Submissions S."/>
        </authorList>
    </citation>
    <scope>NUCLEOTIDE SEQUENCE [LARGE SCALE GENOMIC DNA]</scope>
    <source>
        <strain evidence="4">CGMCC 1.3703</strain>
    </source>
</reference>
<dbReference type="STRING" id="240303.SAMN05421677_12362"/>
<evidence type="ECO:0000259" key="2">
    <source>
        <dbReference type="PROSITE" id="PS51677"/>
    </source>
</evidence>
<dbReference type="GO" id="GO:0016810">
    <property type="term" value="F:hydrolase activity, acting on carbon-nitrogen (but not peptide) bonds"/>
    <property type="evidence" value="ECO:0007669"/>
    <property type="project" value="InterPro"/>
</dbReference>
<accession>A0A1H0U0H8</accession>
<dbReference type="InterPro" id="IPR050248">
    <property type="entry name" value="Polysacc_deacetylase_ArnD"/>
</dbReference>
<sequence>MRQPIIYTILFVLLTASGCSFIANANEESGEKMGNQAMYDVSIETDISEFEEYHMTAHYPQTPNNQIDQTIIDYVNQQKALFKQESYKSKQKNDGSQAHELHIDFEVIHQNQRFFVVRFIETIDLGEGGVMTKQTVLNFDKKNGKALSLEELFKEDIYYVDRLHDWTKEKLIDAGEENAKLLDKLEAKPAFYEDVALTGEGVLVFINDPASEEPLRVMIEKDKVSKLLRSDYADAFKEAAEVGAKPTSENQGSDNKYQDFSLENHLHGEGKEVALTFDDGPHPEVTRKILDVLDKYEAKASFFMIGKRVGYYPEVAREVSERGHEIGNHTWNHPRLGRLSDEQINQQISSTQTILEQVTGQRVDLLRLPFGNLPSANYQEEGNVVPWTIYSEKWEDQKPEAVAEDILSEVEEDSIILLHDLQLSTVETVDLLLEKLYAKGYEVVPVGHLIDKQEEAGTKLSL</sequence>
<gene>
    <name evidence="3" type="ORF">SAMN05421677_12362</name>
</gene>
<dbReference type="PROSITE" id="PS51677">
    <property type="entry name" value="NODB"/>
    <property type="match status" value="1"/>
</dbReference>
<evidence type="ECO:0000313" key="3">
    <source>
        <dbReference type="EMBL" id="SDP59458.1"/>
    </source>
</evidence>
<feature type="domain" description="NodB homology" evidence="2">
    <location>
        <begin position="271"/>
        <end position="444"/>
    </location>
</feature>
<dbReference type="CDD" id="cd10917">
    <property type="entry name" value="CE4_NodB_like_6s_7s"/>
    <property type="match status" value="1"/>
</dbReference>
<dbReference type="PROSITE" id="PS51257">
    <property type="entry name" value="PROKAR_LIPOPROTEIN"/>
    <property type="match status" value="1"/>
</dbReference>
<organism evidence="3 4">
    <name type="scientific">Halobacillus aidingensis</name>
    <dbReference type="NCBI Taxonomy" id="240303"/>
    <lineage>
        <taxon>Bacteria</taxon>
        <taxon>Bacillati</taxon>
        <taxon>Bacillota</taxon>
        <taxon>Bacilli</taxon>
        <taxon>Bacillales</taxon>
        <taxon>Bacillaceae</taxon>
        <taxon>Halobacillus</taxon>
    </lineage>
</organism>
<feature type="chain" id="PRO_5011719178" evidence="1">
    <location>
        <begin position="26"/>
        <end position="462"/>
    </location>
</feature>
<dbReference type="InterPro" id="IPR011330">
    <property type="entry name" value="Glyco_hydro/deAcase_b/a-brl"/>
</dbReference>
<dbReference type="Gene3D" id="3.30.565.40">
    <property type="entry name" value="Fervidobacterium nodosum Rt17-B1 like"/>
    <property type="match status" value="1"/>
</dbReference>
<dbReference type="RefSeq" id="WP_089654404.1">
    <property type="nucleotide sequence ID" value="NZ_FNIZ01000023.1"/>
</dbReference>
<protein>
    <submittedName>
        <fullName evidence="3">Peptidoglycan/xylan/chitin deacetylase, PgdA/CDA1 family</fullName>
    </submittedName>
</protein>
<dbReference type="PANTHER" id="PTHR10587">
    <property type="entry name" value="GLYCOSYL TRANSFERASE-RELATED"/>
    <property type="match status" value="1"/>
</dbReference>
<evidence type="ECO:0000256" key="1">
    <source>
        <dbReference type="SAM" id="SignalP"/>
    </source>
</evidence>